<protein>
    <submittedName>
        <fullName evidence="1">HK97 gp10 family phage protein</fullName>
    </submittedName>
</protein>
<evidence type="ECO:0000313" key="1">
    <source>
        <dbReference type="EMBL" id="QAT63013.1"/>
    </source>
</evidence>
<dbReference type="EMBL" id="CP035282">
    <property type="protein sequence ID" value="QAT63013.1"/>
    <property type="molecule type" value="Genomic_DNA"/>
</dbReference>
<dbReference type="KEGG" id="spoa:EQM13_16295"/>
<dbReference type="OrthoDB" id="886754at2"/>
<gene>
    <name evidence="1" type="ORF">EQM13_16295</name>
</gene>
<name>A0A410QG16_9FIRM</name>
<sequence>MAKLEVDGMENLLNELDKLGQKGSRIENTALKEAGNIVKESIVNEVPVRTGKLKENITVSRVKTKDGVKKVEVGPGKDEYYAAFLEFGTTNMDANPFISRGYENSREEAEKVIVEEIKKGLGL</sequence>
<dbReference type="RefSeq" id="WP_128753246.1">
    <property type="nucleotide sequence ID" value="NZ_CP035282.1"/>
</dbReference>
<proteinExistence type="predicted"/>
<dbReference type="Pfam" id="PF04883">
    <property type="entry name" value="HK97-gp10_like"/>
    <property type="match status" value="1"/>
</dbReference>
<evidence type="ECO:0000313" key="2">
    <source>
        <dbReference type="Proteomes" id="UP000287969"/>
    </source>
</evidence>
<reference evidence="2" key="1">
    <citation type="submission" date="2019-01" db="EMBL/GenBank/DDBJ databases">
        <title>Draft genomes of a novel of Sporanaerobacter strains.</title>
        <authorList>
            <person name="Ma S."/>
        </authorList>
    </citation>
    <scope>NUCLEOTIDE SEQUENCE [LARGE SCALE GENOMIC DNA]</scope>
    <source>
        <strain evidence="2">NJN-17</strain>
    </source>
</reference>
<keyword evidence="2" id="KW-1185">Reference proteome</keyword>
<dbReference type="NCBIfam" id="TIGR01725">
    <property type="entry name" value="phge_HK97_gp10"/>
    <property type="match status" value="1"/>
</dbReference>
<dbReference type="Proteomes" id="UP000287969">
    <property type="component" value="Chromosome"/>
</dbReference>
<organism evidence="1 2">
    <name type="scientific">Acidilutibacter cellobiosedens</name>
    <dbReference type="NCBI Taxonomy" id="2507161"/>
    <lineage>
        <taxon>Bacteria</taxon>
        <taxon>Bacillati</taxon>
        <taxon>Bacillota</taxon>
        <taxon>Tissierellia</taxon>
        <taxon>Tissierellales</taxon>
        <taxon>Acidilutibacteraceae</taxon>
        <taxon>Acidilutibacter</taxon>
    </lineage>
</organism>
<accession>A0A410QG16</accession>
<dbReference type="AlphaFoldDB" id="A0A410QG16"/>
<dbReference type="InterPro" id="IPR010064">
    <property type="entry name" value="HK97-gp10_tail"/>
</dbReference>